<dbReference type="EMBL" id="JBGFUD010002428">
    <property type="protein sequence ID" value="MFH4977587.1"/>
    <property type="molecule type" value="Genomic_DNA"/>
</dbReference>
<reference evidence="1 2" key="1">
    <citation type="submission" date="2024-08" db="EMBL/GenBank/DDBJ databases">
        <title>Gnathostoma spinigerum genome.</title>
        <authorList>
            <person name="Gonzalez-Bertolin B."/>
            <person name="Monzon S."/>
            <person name="Zaballos A."/>
            <person name="Jimenez P."/>
            <person name="Dekumyoy P."/>
            <person name="Varona S."/>
            <person name="Cuesta I."/>
            <person name="Sumanam S."/>
            <person name="Adisakwattana P."/>
            <person name="Gasser R.B."/>
            <person name="Hernandez-Gonzalez A."/>
            <person name="Young N.D."/>
            <person name="Perteguer M.J."/>
        </authorList>
    </citation>
    <scope>NUCLEOTIDE SEQUENCE [LARGE SCALE GENOMIC DNA]</scope>
    <source>
        <strain evidence="1">AL3</strain>
        <tissue evidence="1">Liver</tissue>
    </source>
</reference>
<organism evidence="1 2">
    <name type="scientific">Gnathostoma spinigerum</name>
    <dbReference type="NCBI Taxonomy" id="75299"/>
    <lineage>
        <taxon>Eukaryota</taxon>
        <taxon>Metazoa</taxon>
        <taxon>Ecdysozoa</taxon>
        <taxon>Nematoda</taxon>
        <taxon>Chromadorea</taxon>
        <taxon>Rhabditida</taxon>
        <taxon>Spirurina</taxon>
        <taxon>Gnathostomatomorpha</taxon>
        <taxon>Gnathostomatoidea</taxon>
        <taxon>Gnathostomatidae</taxon>
        <taxon>Gnathostoma</taxon>
    </lineage>
</organism>
<protein>
    <recommendedName>
        <fullName evidence="3">Dynein light chain</fullName>
    </recommendedName>
</protein>
<dbReference type="InterPro" id="IPR037177">
    <property type="entry name" value="DLC_sf"/>
</dbReference>
<dbReference type="SUPFAM" id="SSF54648">
    <property type="entry name" value="DLC"/>
    <property type="match status" value="1"/>
</dbReference>
<dbReference type="SMART" id="SM01375">
    <property type="entry name" value="Dynein_light"/>
    <property type="match status" value="1"/>
</dbReference>
<dbReference type="Pfam" id="PF01221">
    <property type="entry name" value="Dynein_light"/>
    <property type="match status" value="1"/>
</dbReference>
<keyword evidence="2" id="KW-1185">Reference proteome</keyword>
<evidence type="ECO:0000313" key="2">
    <source>
        <dbReference type="Proteomes" id="UP001608902"/>
    </source>
</evidence>
<dbReference type="AlphaFoldDB" id="A0ABD6ELZ7"/>
<dbReference type="InterPro" id="IPR001372">
    <property type="entry name" value="Dynein_light_chain_typ-1/2"/>
</dbReference>
<dbReference type="Gene3D" id="3.30.740.10">
    <property type="entry name" value="Protein Inhibitor Of Neuronal Nitric Oxide Synthase"/>
    <property type="match status" value="1"/>
</dbReference>
<gene>
    <name evidence="1" type="ORF">AB6A40_004296</name>
</gene>
<accession>A0ABD6ELZ7</accession>
<name>A0ABD6ELZ7_9BILA</name>
<evidence type="ECO:0008006" key="3">
    <source>
        <dbReference type="Google" id="ProtNLM"/>
    </source>
</evidence>
<proteinExistence type="predicted"/>
<evidence type="ECO:0000313" key="1">
    <source>
        <dbReference type="EMBL" id="MFH4977587.1"/>
    </source>
</evidence>
<sequence>METLDGILHAEVETAKTMLRDENAYITIKSGDMSIEMTKSTATMITHKFKEVESKDYTKLAQLIKRTMDETHGPVWQCVVGPQFDCSYFHKPSSSLLPFRSVEKNVVKFDIFL</sequence>
<comment type="caution">
    <text evidence="1">The sequence shown here is derived from an EMBL/GenBank/DDBJ whole genome shotgun (WGS) entry which is preliminary data.</text>
</comment>
<dbReference type="Proteomes" id="UP001608902">
    <property type="component" value="Unassembled WGS sequence"/>
</dbReference>